<evidence type="ECO:0000313" key="6">
    <source>
        <dbReference type="EMBL" id="MBY4797737.1"/>
    </source>
</evidence>
<gene>
    <name evidence="6" type="ORF">K6V98_05125</name>
</gene>
<keyword evidence="4 5" id="KW-0472">Membrane</keyword>
<evidence type="ECO:0000256" key="3">
    <source>
        <dbReference type="ARBA" id="ARBA00022989"/>
    </source>
</evidence>
<dbReference type="Proteomes" id="UP000700908">
    <property type="component" value="Unassembled WGS sequence"/>
</dbReference>
<feature type="transmembrane region" description="Helical" evidence="5">
    <location>
        <begin position="90"/>
        <end position="113"/>
    </location>
</feature>
<keyword evidence="7" id="KW-1185">Reference proteome</keyword>
<dbReference type="EMBL" id="JAIMFO010000006">
    <property type="protein sequence ID" value="MBY4797737.1"/>
    <property type="molecule type" value="Genomic_DNA"/>
</dbReference>
<dbReference type="InterPro" id="IPR003339">
    <property type="entry name" value="ABC/ECF_trnsptr_transmembrane"/>
</dbReference>
<dbReference type="RefSeq" id="WP_222199452.1">
    <property type="nucleotide sequence ID" value="NZ_JAIMFO010000006.1"/>
</dbReference>
<protein>
    <submittedName>
        <fullName evidence="6">Energy-coupling factor transporter transmembrane protein EcfT</fullName>
    </submittedName>
</protein>
<dbReference type="CDD" id="cd16914">
    <property type="entry name" value="EcfT"/>
    <property type="match status" value="1"/>
</dbReference>
<organism evidence="6 7">
    <name type="scientific">Collinsella ureilytica</name>
    <dbReference type="NCBI Taxonomy" id="2869515"/>
    <lineage>
        <taxon>Bacteria</taxon>
        <taxon>Bacillati</taxon>
        <taxon>Actinomycetota</taxon>
        <taxon>Coriobacteriia</taxon>
        <taxon>Coriobacteriales</taxon>
        <taxon>Coriobacteriaceae</taxon>
        <taxon>Collinsella</taxon>
    </lineage>
</organism>
<comment type="caution">
    <text evidence="6">The sequence shown here is derived from an EMBL/GenBank/DDBJ whole genome shotgun (WGS) entry which is preliminary data.</text>
</comment>
<keyword evidence="3 5" id="KW-1133">Transmembrane helix</keyword>
<proteinExistence type="predicted"/>
<keyword evidence="2 5" id="KW-0812">Transmembrane</keyword>
<evidence type="ECO:0000256" key="4">
    <source>
        <dbReference type="ARBA" id="ARBA00023136"/>
    </source>
</evidence>
<reference evidence="6 7" key="1">
    <citation type="submission" date="2021-08" db="EMBL/GenBank/DDBJ databases">
        <title>Collinsella faecalis sp. nov. isolated from swine faeces.</title>
        <authorList>
            <person name="Oh B.S."/>
            <person name="Lee J.H."/>
        </authorList>
    </citation>
    <scope>NUCLEOTIDE SEQUENCE [LARGE SCALE GENOMIC DNA]</scope>
    <source>
        <strain evidence="6 7">AGMB00827</strain>
    </source>
</reference>
<evidence type="ECO:0000256" key="2">
    <source>
        <dbReference type="ARBA" id="ARBA00022692"/>
    </source>
</evidence>
<name>A0ABS7MKE1_9ACTN</name>
<feature type="transmembrane region" description="Helical" evidence="5">
    <location>
        <begin position="125"/>
        <end position="144"/>
    </location>
</feature>
<evidence type="ECO:0000313" key="7">
    <source>
        <dbReference type="Proteomes" id="UP000700908"/>
    </source>
</evidence>
<feature type="transmembrane region" description="Helical" evidence="5">
    <location>
        <begin position="58"/>
        <end position="78"/>
    </location>
</feature>
<evidence type="ECO:0000256" key="5">
    <source>
        <dbReference type="SAM" id="Phobius"/>
    </source>
</evidence>
<feature type="transmembrane region" description="Helical" evidence="5">
    <location>
        <begin position="262"/>
        <end position="279"/>
    </location>
</feature>
<feature type="transmembrane region" description="Helical" evidence="5">
    <location>
        <begin position="6"/>
        <end position="25"/>
    </location>
</feature>
<comment type="subcellular location">
    <subcellularLocation>
        <location evidence="1">Membrane</location>
        <topology evidence="1">Multi-pass membrane protein</topology>
    </subcellularLocation>
</comment>
<feature type="transmembrane region" description="Helical" evidence="5">
    <location>
        <begin position="224"/>
        <end position="250"/>
    </location>
</feature>
<accession>A0ABS7MKE1</accession>
<sequence>MSEPPASSLHPAVLAAYLIFTLAFTMFALEPVLVALSFAGGLAAVCALHGFVDGIASLRWQLPLVLIAAVVNPFFSAAGSTEIVRLGVRAIYLESLACGATMGAMLCAVVLWFRVLDSLLPFDRVMTLFGNLLPVCTLMVAMVMRMIPRLVRQGASILNAERVVTRSWRKHTDPVRSRLRASGVLVGWALEDSLETADAMRARGWGAKARRTSYSRYRMSTFDLGLLAVVVISGCVLGMAVLNMAASFSFFPVLSPLKFERAMLAVAVWMLAPAILLLLNKWVWDI</sequence>
<evidence type="ECO:0000256" key="1">
    <source>
        <dbReference type="ARBA" id="ARBA00004141"/>
    </source>
</evidence>